<feature type="transmembrane region" description="Helical" evidence="10">
    <location>
        <begin position="115"/>
        <end position="133"/>
    </location>
</feature>
<feature type="transmembrane region" description="Helical" evidence="10">
    <location>
        <begin position="208"/>
        <end position="227"/>
    </location>
</feature>
<feature type="region of interest" description="Disordered" evidence="9">
    <location>
        <begin position="456"/>
        <end position="499"/>
    </location>
</feature>
<dbReference type="RefSeq" id="WP_188802072.1">
    <property type="nucleotide sequence ID" value="NZ_BMOK01000003.1"/>
</dbReference>
<evidence type="ECO:0000256" key="2">
    <source>
        <dbReference type="ARBA" id="ARBA00007400"/>
    </source>
</evidence>
<dbReference type="EMBL" id="BMOK01000003">
    <property type="protein sequence ID" value="GGL48627.1"/>
    <property type="molecule type" value="Genomic_DNA"/>
</dbReference>
<feature type="transmembrane region" description="Helical" evidence="10">
    <location>
        <begin position="242"/>
        <end position="260"/>
    </location>
</feature>
<keyword evidence="7 10" id="KW-0472">Membrane</keyword>
<dbReference type="Gene3D" id="3.40.50.1110">
    <property type="entry name" value="SGNH hydrolase"/>
    <property type="match status" value="1"/>
</dbReference>
<dbReference type="InterPro" id="IPR002656">
    <property type="entry name" value="Acyl_transf_3_dom"/>
</dbReference>
<dbReference type="Pfam" id="PF01757">
    <property type="entry name" value="Acyl_transf_3"/>
    <property type="match status" value="1"/>
</dbReference>
<feature type="transmembrane region" description="Helical" evidence="10">
    <location>
        <begin position="272"/>
        <end position="292"/>
    </location>
</feature>
<evidence type="ECO:0000256" key="9">
    <source>
        <dbReference type="SAM" id="MobiDB-lite"/>
    </source>
</evidence>
<dbReference type="GO" id="GO:0009103">
    <property type="term" value="P:lipopolysaccharide biosynthetic process"/>
    <property type="evidence" value="ECO:0007669"/>
    <property type="project" value="TreeGrafter"/>
</dbReference>
<dbReference type="InterPro" id="IPR036514">
    <property type="entry name" value="SGNH_hydro_sf"/>
</dbReference>
<protein>
    <submittedName>
        <fullName evidence="12">Acyltransferase</fullName>
    </submittedName>
</protein>
<accession>A0A917W0X4</accession>
<comment type="subcellular location">
    <subcellularLocation>
        <location evidence="1">Cell membrane</location>
        <topology evidence="1">Multi-pass membrane protein</topology>
    </subcellularLocation>
</comment>
<proteinExistence type="inferred from homology"/>
<comment type="caution">
    <text evidence="12">The sequence shown here is derived from an EMBL/GenBank/DDBJ whole genome shotgun (WGS) entry which is preliminary data.</text>
</comment>
<reference evidence="12" key="1">
    <citation type="journal article" date="2014" name="Int. J. Syst. Evol. Microbiol.">
        <title>Complete genome sequence of Corynebacterium casei LMG S-19264T (=DSM 44701T), isolated from a smear-ripened cheese.</title>
        <authorList>
            <consortium name="US DOE Joint Genome Institute (JGI-PGF)"/>
            <person name="Walter F."/>
            <person name="Albersmeier A."/>
            <person name="Kalinowski J."/>
            <person name="Ruckert C."/>
        </authorList>
    </citation>
    <scope>NUCLEOTIDE SEQUENCE</scope>
    <source>
        <strain evidence="12">JCM 15325</strain>
    </source>
</reference>
<dbReference type="PANTHER" id="PTHR23028:SF53">
    <property type="entry name" value="ACYL_TRANSF_3 DOMAIN-CONTAINING PROTEIN"/>
    <property type="match status" value="1"/>
</dbReference>
<feature type="transmembrane region" description="Helical" evidence="10">
    <location>
        <begin position="339"/>
        <end position="359"/>
    </location>
</feature>
<sequence length="659" mass="73621">MKQVFAESEENGSLNTYEVETGKKRDGLPATSRFKALNERRRRRRYMPGLDGLRAVAVLAVIFYHLGIPWVSGGLLGVSAFFVLSGYLITDLLISEWERSQTINLKNFWLRRAKRLLPGMISTVVLLLIWTSLFRPQLLGTLKGDAFAALFYVSNWWYIFHQLSYFQSYENPSLLTHFWSLAVEEQFYLIWPLFIFFGIRHRKTRRHLFFISIVGAALSAMLMAVLYHPDTDPSRVYYGTDTRAFSILLGAALAFIWPSQRLSASLTRWSRVFLDLMGALALVMIFIMITMANEYDPFLYRGGLLVLSVATVIVIAAVSHPSTWLGKFFGLAPFRWIGARSYGMYLWHYPVIMLMSSSFDSGGMQIVHDLLEVALVFLISSLSLRYLENPIRHGSFAQLQEKIHRISNLESRRKVIGGGLLGIILCLAVIGTFAIFNESNANDRKTAMTRNASAVQQVKKAAHGSSENAQSGEKSGKRADTNEAAKATPVKSEPAKTAAAVSDQPVTAIGDSVMADVEPFLMKKFPNAAVDAKVGRQFYEAMGIIQQLKNQGKLADTVIIELGTNGPFSMDQLASMIQEIGSTRRVILVNTRVPRPWQAIVNQSLQNAVSMYSNVSLVNWYAASAGHADYFEPDAVHLNTSGSQAYADLLAKSVETWKK</sequence>
<feature type="transmembrane region" description="Helical" evidence="10">
    <location>
        <begin position="415"/>
        <end position="436"/>
    </location>
</feature>
<evidence type="ECO:0000256" key="4">
    <source>
        <dbReference type="ARBA" id="ARBA00022679"/>
    </source>
</evidence>
<feature type="transmembrane region" description="Helical" evidence="10">
    <location>
        <begin position="365"/>
        <end position="387"/>
    </location>
</feature>
<dbReference type="PANTHER" id="PTHR23028">
    <property type="entry name" value="ACETYLTRANSFERASE"/>
    <property type="match status" value="1"/>
</dbReference>
<feature type="transmembrane region" description="Helical" evidence="10">
    <location>
        <begin position="298"/>
        <end position="318"/>
    </location>
</feature>
<evidence type="ECO:0000256" key="3">
    <source>
        <dbReference type="ARBA" id="ARBA00022475"/>
    </source>
</evidence>
<evidence type="ECO:0000256" key="10">
    <source>
        <dbReference type="SAM" id="Phobius"/>
    </source>
</evidence>
<evidence type="ECO:0000256" key="1">
    <source>
        <dbReference type="ARBA" id="ARBA00004651"/>
    </source>
</evidence>
<evidence type="ECO:0000256" key="6">
    <source>
        <dbReference type="ARBA" id="ARBA00022989"/>
    </source>
</evidence>
<evidence type="ECO:0000313" key="13">
    <source>
        <dbReference type="Proteomes" id="UP000654670"/>
    </source>
</evidence>
<feature type="compositionally biased region" description="Basic and acidic residues" evidence="9">
    <location>
        <begin position="474"/>
        <end position="483"/>
    </location>
</feature>
<feature type="transmembrane region" description="Helical" evidence="10">
    <location>
        <begin position="50"/>
        <end position="68"/>
    </location>
</feature>
<evidence type="ECO:0000256" key="8">
    <source>
        <dbReference type="ARBA" id="ARBA00023315"/>
    </source>
</evidence>
<keyword evidence="13" id="KW-1185">Reference proteome</keyword>
<dbReference type="Proteomes" id="UP000654670">
    <property type="component" value="Unassembled WGS sequence"/>
</dbReference>
<keyword evidence="4" id="KW-0808">Transferase</keyword>
<dbReference type="AlphaFoldDB" id="A0A917W0X4"/>
<dbReference type="GO" id="GO:0016747">
    <property type="term" value="F:acyltransferase activity, transferring groups other than amino-acyl groups"/>
    <property type="evidence" value="ECO:0007669"/>
    <property type="project" value="InterPro"/>
</dbReference>
<dbReference type="SUPFAM" id="SSF52266">
    <property type="entry name" value="SGNH hydrolase"/>
    <property type="match status" value="1"/>
</dbReference>
<feature type="transmembrane region" description="Helical" evidence="10">
    <location>
        <begin position="178"/>
        <end position="199"/>
    </location>
</feature>
<keyword evidence="6 10" id="KW-1133">Transmembrane helix</keyword>
<dbReference type="CDD" id="cd01840">
    <property type="entry name" value="SGNH_hydrolase_yrhL_like"/>
    <property type="match status" value="1"/>
</dbReference>
<evidence type="ECO:0000256" key="5">
    <source>
        <dbReference type="ARBA" id="ARBA00022692"/>
    </source>
</evidence>
<name>A0A917W0X4_9BACL</name>
<feature type="transmembrane region" description="Helical" evidence="10">
    <location>
        <begin position="74"/>
        <end position="94"/>
    </location>
</feature>
<keyword evidence="5 10" id="KW-0812">Transmembrane</keyword>
<dbReference type="GO" id="GO:0005886">
    <property type="term" value="C:plasma membrane"/>
    <property type="evidence" value="ECO:0007669"/>
    <property type="project" value="UniProtKB-SubCell"/>
</dbReference>
<feature type="domain" description="Acyltransferase 3" evidence="11">
    <location>
        <begin position="48"/>
        <end position="379"/>
    </location>
</feature>
<evidence type="ECO:0000256" key="7">
    <source>
        <dbReference type="ARBA" id="ARBA00023136"/>
    </source>
</evidence>
<keyword evidence="3" id="KW-1003">Cell membrane</keyword>
<evidence type="ECO:0000259" key="11">
    <source>
        <dbReference type="Pfam" id="PF01757"/>
    </source>
</evidence>
<dbReference type="InterPro" id="IPR050879">
    <property type="entry name" value="Acyltransferase_3"/>
</dbReference>
<comment type="similarity">
    <text evidence="2">Belongs to the acyltransferase 3 family.</text>
</comment>
<organism evidence="12 13">
    <name type="scientific">Sporolactobacillus putidus</name>
    <dbReference type="NCBI Taxonomy" id="492735"/>
    <lineage>
        <taxon>Bacteria</taxon>
        <taxon>Bacillati</taxon>
        <taxon>Bacillota</taxon>
        <taxon>Bacilli</taxon>
        <taxon>Bacillales</taxon>
        <taxon>Sporolactobacillaceae</taxon>
        <taxon>Sporolactobacillus</taxon>
    </lineage>
</organism>
<keyword evidence="8 12" id="KW-0012">Acyltransferase</keyword>
<evidence type="ECO:0000313" key="12">
    <source>
        <dbReference type="EMBL" id="GGL48627.1"/>
    </source>
</evidence>
<gene>
    <name evidence="12" type="ORF">GCM10007968_11020</name>
</gene>
<reference evidence="12" key="2">
    <citation type="submission" date="2020-09" db="EMBL/GenBank/DDBJ databases">
        <authorList>
            <person name="Sun Q."/>
            <person name="Ohkuma M."/>
        </authorList>
    </citation>
    <scope>NUCLEOTIDE SEQUENCE</scope>
    <source>
        <strain evidence="12">JCM 15325</strain>
    </source>
</reference>